<dbReference type="SUPFAM" id="SSF53756">
    <property type="entry name" value="UDP-Glycosyltransferase/glycogen phosphorylase"/>
    <property type="match status" value="1"/>
</dbReference>
<dbReference type="GO" id="GO:0016757">
    <property type="term" value="F:glycosyltransferase activity"/>
    <property type="evidence" value="ECO:0007669"/>
    <property type="project" value="UniProtKB-KW"/>
</dbReference>
<sequence>MPPSHSRRNIIPHVSRIADKPLLLCLSHLRWDFVFQRPQHLLTRAARSHRVLFFEEPLRRAPAPGLPRLELRRTPEGVEIATPLLPDSLDEAASDAAQRALLDELLGGEQPAIAWYYTPMALAFTAHLHPGLAVYDCMDELSAFLGASPRLLLLGRRLLQQVDIVFTGGRSLYEAKRGLHPSVHQFTSGVDVAHFGQAREPRLAAGPGPADQAGIPRPRLGWFGVVDERMDLALVDAVAARRPDWSLVMVGPVVKIDPASLPRRPNIHWLGGKAMAELPAYLAGWDCGLMPFAMNESTRFISPTKTPEYLAAGVPLVSTPVVDVVRDWGAKGLVAIAADAEQVTAAAEAAMARPRLSWWAEADRHLAGCSWDSIWSAMQELIQARAAAKTAGGGSAVAAAGQAHV</sequence>
<protein>
    <submittedName>
        <fullName evidence="1">Glycosyltransferase</fullName>
        <ecNumber evidence="1">2.4.-.-</ecNumber>
    </submittedName>
</protein>
<dbReference type="Gene3D" id="3.40.50.2000">
    <property type="entry name" value="Glycogen Phosphorylase B"/>
    <property type="match status" value="1"/>
</dbReference>
<evidence type="ECO:0000313" key="2">
    <source>
        <dbReference type="Proteomes" id="UP001523392"/>
    </source>
</evidence>
<accession>A0ABT1DBR5</accession>
<keyword evidence="2" id="KW-1185">Reference proteome</keyword>
<evidence type="ECO:0000313" key="1">
    <source>
        <dbReference type="EMBL" id="MCO6419386.1"/>
    </source>
</evidence>
<gene>
    <name evidence="1" type="ORF">JYK14_24955</name>
</gene>
<keyword evidence="1" id="KW-0808">Transferase</keyword>
<dbReference type="RefSeq" id="WP_252956002.1">
    <property type="nucleotide sequence ID" value="NZ_JAFIRR010000190.1"/>
</dbReference>
<dbReference type="EC" id="2.4.-.-" evidence="1"/>
<name>A0ABT1DBR5_9PROT</name>
<reference evidence="1 2" key="1">
    <citation type="submission" date="2021-12" db="EMBL/GenBank/DDBJ databases">
        <title>Siccirubricoccus leaddurans sp. nov., a high concentration Zn2+ tolerance bacterium.</title>
        <authorList>
            <person name="Cao Y."/>
        </authorList>
    </citation>
    <scope>NUCLEOTIDE SEQUENCE [LARGE SCALE GENOMIC DNA]</scope>
    <source>
        <strain evidence="1 2">KC 17139</strain>
    </source>
</reference>
<dbReference type="Pfam" id="PF13692">
    <property type="entry name" value="Glyco_trans_1_4"/>
    <property type="match status" value="1"/>
</dbReference>
<dbReference type="Proteomes" id="UP001523392">
    <property type="component" value="Unassembled WGS sequence"/>
</dbReference>
<comment type="caution">
    <text evidence="1">The sequence shown here is derived from an EMBL/GenBank/DDBJ whole genome shotgun (WGS) entry which is preliminary data.</text>
</comment>
<proteinExistence type="predicted"/>
<organism evidence="1 2">
    <name type="scientific">Siccirubricoccus soli</name>
    <dbReference type="NCBI Taxonomy" id="2899147"/>
    <lineage>
        <taxon>Bacteria</taxon>
        <taxon>Pseudomonadati</taxon>
        <taxon>Pseudomonadota</taxon>
        <taxon>Alphaproteobacteria</taxon>
        <taxon>Acetobacterales</taxon>
        <taxon>Roseomonadaceae</taxon>
        <taxon>Siccirubricoccus</taxon>
    </lineage>
</organism>
<dbReference type="EMBL" id="JAFIRR010000190">
    <property type="protein sequence ID" value="MCO6419386.1"/>
    <property type="molecule type" value="Genomic_DNA"/>
</dbReference>
<keyword evidence="1" id="KW-0328">Glycosyltransferase</keyword>